<reference evidence="1 2" key="1">
    <citation type="submission" date="2019-07" db="EMBL/GenBank/DDBJ databases">
        <title>Whole genome shotgun sequence of Chryseobacterium lathyri NBRC 105250.</title>
        <authorList>
            <person name="Hosoyama A."/>
            <person name="Uohara A."/>
            <person name="Ohji S."/>
            <person name="Ichikawa N."/>
        </authorList>
    </citation>
    <scope>NUCLEOTIDE SEQUENCE [LARGE SCALE GENOMIC DNA]</scope>
    <source>
        <strain evidence="1 2">NBRC 105250</strain>
    </source>
</reference>
<sequence>MGIYCETKADSVSAVTQEVMIQLGRLLLALKYFWSRKSFRLASLSMIFIMKTYRNMHPINIKITQSLFSGILTWFIKFCDNSKRIFFAKL</sequence>
<protein>
    <submittedName>
        <fullName evidence="1">Uncharacterized protein</fullName>
    </submittedName>
</protein>
<organism evidence="1 2">
    <name type="scientific">Chryseobacterium lathyri</name>
    <dbReference type="NCBI Taxonomy" id="395933"/>
    <lineage>
        <taxon>Bacteria</taxon>
        <taxon>Pseudomonadati</taxon>
        <taxon>Bacteroidota</taxon>
        <taxon>Flavobacteriia</taxon>
        <taxon>Flavobacteriales</taxon>
        <taxon>Weeksellaceae</taxon>
        <taxon>Chryseobacterium group</taxon>
        <taxon>Chryseobacterium</taxon>
    </lineage>
</organism>
<dbReference type="AlphaFoldDB" id="A0A511YDL3"/>
<name>A0A511YDL3_9FLAO</name>
<gene>
    <name evidence="1" type="ORF">CLA01_33660</name>
</gene>
<dbReference type="Proteomes" id="UP000321150">
    <property type="component" value="Unassembled WGS sequence"/>
</dbReference>
<evidence type="ECO:0000313" key="2">
    <source>
        <dbReference type="Proteomes" id="UP000321150"/>
    </source>
</evidence>
<accession>A0A511YDL3</accession>
<comment type="caution">
    <text evidence="1">The sequence shown here is derived from an EMBL/GenBank/DDBJ whole genome shotgun (WGS) entry which is preliminary data.</text>
</comment>
<evidence type="ECO:0000313" key="1">
    <source>
        <dbReference type="EMBL" id="GEN73294.1"/>
    </source>
</evidence>
<dbReference type="EMBL" id="BJYI01000013">
    <property type="protein sequence ID" value="GEN73294.1"/>
    <property type="molecule type" value="Genomic_DNA"/>
</dbReference>
<proteinExistence type="predicted"/>